<dbReference type="AlphaFoldDB" id="A0A9W6J2S7"/>
<keyword evidence="1 4" id="KW-0597">Phosphoprotein</keyword>
<evidence type="ECO:0000313" key="6">
    <source>
        <dbReference type="EMBL" id="GLK68249.1"/>
    </source>
</evidence>
<dbReference type="SMART" id="SM00448">
    <property type="entry name" value="REC"/>
    <property type="match status" value="1"/>
</dbReference>
<keyword evidence="7" id="KW-1185">Reference proteome</keyword>
<dbReference type="InterPro" id="IPR050595">
    <property type="entry name" value="Bact_response_regulator"/>
</dbReference>
<evidence type="ECO:0000256" key="4">
    <source>
        <dbReference type="PROSITE-ProRule" id="PRU00169"/>
    </source>
</evidence>
<organism evidence="6 7">
    <name type="scientific">Hansschlegelia plantiphila</name>
    <dbReference type="NCBI Taxonomy" id="374655"/>
    <lineage>
        <taxon>Bacteria</taxon>
        <taxon>Pseudomonadati</taxon>
        <taxon>Pseudomonadota</taxon>
        <taxon>Alphaproteobacteria</taxon>
        <taxon>Hyphomicrobiales</taxon>
        <taxon>Methylopilaceae</taxon>
        <taxon>Hansschlegelia</taxon>
    </lineage>
</organism>
<dbReference type="GO" id="GO:0000160">
    <property type="term" value="P:phosphorelay signal transduction system"/>
    <property type="evidence" value="ECO:0007669"/>
    <property type="project" value="InterPro"/>
</dbReference>
<gene>
    <name evidence="6" type="ORF">GCM10008179_18870</name>
</gene>
<dbReference type="Proteomes" id="UP001143372">
    <property type="component" value="Unassembled WGS sequence"/>
</dbReference>
<evidence type="ECO:0000259" key="5">
    <source>
        <dbReference type="PROSITE" id="PS50110"/>
    </source>
</evidence>
<protein>
    <submittedName>
        <fullName evidence="6">Response regulator</fullName>
    </submittedName>
</protein>
<proteinExistence type="predicted"/>
<name>A0A9W6J2S7_9HYPH</name>
<keyword evidence="3" id="KW-0804">Transcription</keyword>
<dbReference type="Gene3D" id="3.40.50.2300">
    <property type="match status" value="1"/>
</dbReference>
<feature type="modified residue" description="4-aspartylphosphate" evidence="4">
    <location>
        <position position="71"/>
    </location>
</feature>
<keyword evidence="2" id="KW-0805">Transcription regulation</keyword>
<feature type="domain" description="Response regulatory" evidence="5">
    <location>
        <begin position="21"/>
        <end position="138"/>
    </location>
</feature>
<dbReference type="InterPro" id="IPR001789">
    <property type="entry name" value="Sig_transdc_resp-reg_receiver"/>
</dbReference>
<evidence type="ECO:0000256" key="1">
    <source>
        <dbReference type="ARBA" id="ARBA00022553"/>
    </source>
</evidence>
<evidence type="ECO:0000256" key="2">
    <source>
        <dbReference type="ARBA" id="ARBA00023015"/>
    </source>
</evidence>
<dbReference type="SUPFAM" id="SSF52172">
    <property type="entry name" value="CheY-like"/>
    <property type="match status" value="1"/>
</dbReference>
<reference evidence="6" key="1">
    <citation type="journal article" date="2014" name="Int. J. Syst. Evol. Microbiol.">
        <title>Complete genome sequence of Corynebacterium casei LMG S-19264T (=DSM 44701T), isolated from a smear-ripened cheese.</title>
        <authorList>
            <consortium name="US DOE Joint Genome Institute (JGI-PGF)"/>
            <person name="Walter F."/>
            <person name="Albersmeier A."/>
            <person name="Kalinowski J."/>
            <person name="Ruckert C."/>
        </authorList>
    </citation>
    <scope>NUCLEOTIDE SEQUENCE</scope>
    <source>
        <strain evidence="6">VKM B-2347</strain>
    </source>
</reference>
<dbReference type="EMBL" id="BSFI01000007">
    <property type="protein sequence ID" value="GLK68249.1"/>
    <property type="molecule type" value="Genomic_DNA"/>
</dbReference>
<dbReference type="InterPro" id="IPR011006">
    <property type="entry name" value="CheY-like_superfamily"/>
</dbReference>
<comment type="caution">
    <text evidence="6">The sequence shown here is derived from an EMBL/GenBank/DDBJ whole genome shotgun (WGS) entry which is preliminary data.</text>
</comment>
<accession>A0A9W6J2S7</accession>
<sequence length="149" mass="16054">MQRASQRRFLLVADEQESVMRVLYVDDEPDIREVARLSLELDGDAVVETAASGAEAVLKAQSFKPDIILLDVMMPDLDGPATLGLLRAQPASAAVPVVFITAQTQSREAERFRTLGVVAVISKPFDPMTLAKQVRDLGRSLGSVMASAG</sequence>
<dbReference type="PANTHER" id="PTHR44591">
    <property type="entry name" value="STRESS RESPONSE REGULATOR PROTEIN 1"/>
    <property type="match status" value="1"/>
</dbReference>
<dbReference type="PROSITE" id="PS50110">
    <property type="entry name" value="RESPONSE_REGULATORY"/>
    <property type="match status" value="1"/>
</dbReference>
<reference evidence="6" key="2">
    <citation type="submission" date="2023-01" db="EMBL/GenBank/DDBJ databases">
        <authorList>
            <person name="Sun Q."/>
            <person name="Evtushenko L."/>
        </authorList>
    </citation>
    <scope>NUCLEOTIDE SEQUENCE</scope>
    <source>
        <strain evidence="6">VKM B-2347</strain>
    </source>
</reference>
<dbReference type="CDD" id="cd17552">
    <property type="entry name" value="REC_RR468-like"/>
    <property type="match status" value="1"/>
</dbReference>
<dbReference type="Pfam" id="PF00072">
    <property type="entry name" value="Response_reg"/>
    <property type="match status" value="1"/>
</dbReference>
<dbReference type="PANTHER" id="PTHR44591:SF3">
    <property type="entry name" value="RESPONSE REGULATORY DOMAIN-CONTAINING PROTEIN"/>
    <property type="match status" value="1"/>
</dbReference>
<evidence type="ECO:0000256" key="3">
    <source>
        <dbReference type="ARBA" id="ARBA00023163"/>
    </source>
</evidence>
<evidence type="ECO:0000313" key="7">
    <source>
        <dbReference type="Proteomes" id="UP001143372"/>
    </source>
</evidence>